<dbReference type="Gene3D" id="1.10.10.10">
    <property type="entry name" value="Winged helix-like DNA-binding domain superfamily/Winged helix DNA-binding domain"/>
    <property type="match status" value="1"/>
</dbReference>
<organism evidence="2 3">
    <name type="scientific">Crossiella equi</name>
    <dbReference type="NCBI Taxonomy" id="130796"/>
    <lineage>
        <taxon>Bacteria</taxon>
        <taxon>Bacillati</taxon>
        <taxon>Actinomycetota</taxon>
        <taxon>Actinomycetes</taxon>
        <taxon>Pseudonocardiales</taxon>
        <taxon>Pseudonocardiaceae</taxon>
        <taxon>Crossiella</taxon>
    </lineage>
</organism>
<accession>A0ABS5ABI8</accession>
<feature type="compositionally biased region" description="Pro residues" evidence="1">
    <location>
        <begin position="168"/>
        <end position="184"/>
    </location>
</feature>
<feature type="compositionally biased region" description="Pro residues" evidence="1">
    <location>
        <begin position="139"/>
        <end position="160"/>
    </location>
</feature>
<sequence>MVSPDPVDMRLLALLAESGRAAPVHEIAARAGIDPREAASRLVSLSASGLPLIVGVEFDANGLRGALAAAGAWAGFPPPQTAPPQPPQPQPQPGYGPGYGPHGTPSGPYNTPYGTPSGAYGTPSGPYGTPSGPYGTPSGPYPPPPPTGPYPPPPGYPAGPPSGSFPAQAPPPMPPQAPVQPPAAQPYATPGADPMSTWGPPQSAAWVRGDQPTVVSAPAAATGRTGVVGGSMEAEGLEGERLVIQLVEVVDPADFLFTAAGYRLQEGERAVVVHTELHNKGPVPFASLPDLYLVLLTEDGQPVSKAPVGLSSRPPHRIGVAPGETAGGHTVYVLPESQRITRVRWSPHPDDEARSLTWTVED</sequence>
<name>A0ABS5ABI8_9PSEU</name>
<reference evidence="2 3" key="1">
    <citation type="submission" date="2021-03" db="EMBL/GenBank/DDBJ databases">
        <title>Sequencing the genomes of 1000 actinobacteria strains.</title>
        <authorList>
            <person name="Klenk H.-P."/>
        </authorList>
    </citation>
    <scope>NUCLEOTIDE SEQUENCE [LARGE SCALE GENOMIC DNA]</scope>
    <source>
        <strain evidence="2 3">DSM 44580</strain>
    </source>
</reference>
<feature type="compositionally biased region" description="Low complexity" evidence="1">
    <location>
        <begin position="102"/>
        <end position="138"/>
    </location>
</feature>
<keyword evidence="3" id="KW-1185">Reference proteome</keyword>
<comment type="caution">
    <text evidence="2">The sequence shown here is derived from an EMBL/GenBank/DDBJ whole genome shotgun (WGS) entry which is preliminary data.</text>
</comment>
<feature type="region of interest" description="Disordered" evidence="1">
    <location>
        <begin position="74"/>
        <end position="193"/>
    </location>
</feature>
<dbReference type="RefSeq" id="WP_209706843.1">
    <property type="nucleotide sequence ID" value="NZ_JAGIOO010000001.1"/>
</dbReference>
<protein>
    <recommendedName>
        <fullName evidence="4">AsnC family protein</fullName>
    </recommendedName>
</protein>
<proteinExistence type="predicted"/>
<evidence type="ECO:0008006" key="4">
    <source>
        <dbReference type="Google" id="ProtNLM"/>
    </source>
</evidence>
<feature type="compositionally biased region" description="Pro residues" evidence="1">
    <location>
        <begin position="76"/>
        <end position="94"/>
    </location>
</feature>
<dbReference type="Proteomes" id="UP001519363">
    <property type="component" value="Unassembled WGS sequence"/>
</dbReference>
<evidence type="ECO:0000313" key="3">
    <source>
        <dbReference type="Proteomes" id="UP001519363"/>
    </source>
</evidence>
<dbReference type="EMBL" id="JAGIOO010000001">
    <property type="protein sequence ID" value="MBP2473652.1"/>
    <property type="molecule type" value="Genomic_DNA"/>
</dbReference>
<evidence type="ECO:0000313" key="2">
    <source>
        <dbReference type="EMBL" id="MBP2473652.1"/>
    </source>
</evidence>
<dbReference type="InterPro" id="IPR036388">
    <property type="entry name" value="WH-like_DNA-bd_sf"/>
</dbReference>
<evidence type="ECO:0000256" key="1">
    <source>
        <dbReference type="SAM" id="MobiDB-lite"/>
    </source>
</evidence>
<gene>
    <name evidence="2" type="ORF">JOF53_002524</name>
</gene>